<dbReference type="InterPro" id="IPR009000">
    <property type="entry name" value="Transl_B-barrel_sf"/>
</dbReference>
<dbReference type="GO" id="GO:0005737">
    <property type="term" value="C:cytoplasm"/>
    <property type="evidence" value="ECO:0007669"/>
    <property type="project" value="UniProtKB-SubCell"/>
</dbReference>
<dbReference type="PROSITE" id="PS00301">
    <property type="entry name" value="G_TR_1"/>
    <property type="match status" value="1"/>
</dbReference>
<keyword evidence="12" id="KW-1185">Reference proteome</keyword>
<protein>
    <recommendedName>
        <fullName evidence="10">Tr-type G domain-containing protein</fullName>
    </recommendedName>
</protein>
<evidence type="ECO:0000256" key="7">
    <source>
        <dbReference type="ARBA" id="ARBA00023134"/>
    </source>
</evidence>
<dbReference type="InterPro" id="IPR027417">
    <property type="entry name" value="P-loop_NTPase"/>
</dbReference>
<evidence type="ECO:0000313" key="12">
    <source>
        <dbReference type="Proteomes" id="UP001515480"/>
    </source>
</evidence>
<dbReference type="GO" id="GO:0003924">
    <property type="term" value="F:GTPase activity"/>
    <property type="evidence" value="ECO:0007669"/>
    <property type="project" value="InterPro"/>
</dbReference>
<feature type="compositionally biased region" description="Pro residues" evidence="9">
    <location>
        <begin position="115"/>
        <end position="129"/>
    </location>
</feature>
<accession>A0AB34IGM1</accession>
<dbReference type="GO" id="GO:0006412">
    <property type="term" value="P:translation"/>
    <property type="evidence" value="ECO:0007669"/>
    <property type="project" value="UniProtKB-KW"/>
</dbReference>
<comment type="catalytic activity">
    <reaction evidence="8">
        <text>GTP + H2O = GDP + phosphate + H(+)</text>
        <dbReference type="Rhea" id="RHEA:19669"/>
        <dbReference type="ChEBI" id="CHEBI:15377"/>
        <dbReference type="ChEBI" id="CHEBI:15378"/>
        <dbReference type="ChEBI" id="CHEBI:37565"/>
        <dbReference type="ChEBI" id="CHEBI:43474"/>
        <dbReference type="ChEBI" id="CHEBI:58189"/>
    </reaction>
    <physiologicalReaction direction="left-to-right" evidence="8">
        <dbReference type="Rhea" id="RHEA:19670"/>
    </physiologicalReaction>
</comment>
<reference evidence="11 12" key="1">
    <citation type="journal article" date="2024" name="Science">
        <title>Giant polyketide synthase enzymes in the biosynthesis of giant marine polyether toxins.</title>
        <authorList>
            <person name="Fallon T.R."/>
            <person name="Shende V.V."/>
            <person name="Wierzbicki I.H."/>
            <person name="Pendleton A.L."/>
            <person name="Watervoot N.F."/>
            <person name="Auber R.P."/>
            <person name="Gonzalez D.J."/>
            <person name="Wisecaver J.H."/>
            <person name="Moore B.S."/>
        </authorList>
    </citation>
    <scope>NUCLEOTIDE SEQUENCE [LARGE SCALE GENOMIC DNA]</scope>
    <source>
        <strain evidence="11 12">12B1</strain>
    </source>
</reference>
<proteinExistence type="inferred from homology"/>
<keyword evidence="6" id="KW-0648">Protein biosynthesis</keyword>
<dbReference type="Pfam" id="PF22594">
    <property type="entry name" value="GTP-eEF1A_C"/>
    <property type="match status" value="1"/>
</dbReference>
<sequence>MASAPEDQQVAQCVAAMRELFGTVHSEEEIVSAAIAHNGVLDSAIDELQKPTRSDPQPNAVAAVAAASHSAKRSKEPRRWAEDGGAYTLREFIEYYGGSVAEPPWQWDEAEPEHPPAPAKPAAAPPPPRARAAAAASGSKPKSAAAAASPAPPAAASGGKPKSAAAAAAAPPAAAAGGEEAAAAWPSRQLNLCVIGHVDAGKSSLMGQLLLLRGEVDGRTMHRYERESRECGKASFKFAWVLDQAEEERARGVTIQVGSAFLRSERWEVNVLDAPGHRDFVPNMIGGVAQADAALLVVNAARGEFEAGLSGQTQEHLVVARSLGVAQLLVAVNQMDLAAWARERFAEVKQRLAPVLQQSGYAPAETRFVPLSALAGVNLVAKAALPAEMSWWAAEADGGGSLLEEIDRLHPAARTSAVGCRVVVNDVSSSAGGLVVVGTLQSGTLRQGQKMLLPGHEVVTLKTLHSRNQPALQATAGDHVELGLHGVPDAHAIDVGSVLSAPNSPARLVRCIEVTLRTFQPPAPLTKGQPFEMYCHTSAVCATLRKIVCSVDKFGQRTESRPRSLLGGTAAVVQLDLERSICVELHNDCRQLGRLVLREAGRTLAAGVVTAIIR</sequence>
<dbReference type="SUPFAM" id="SSF52540">
    <property type="entry name" value="P-loop containing nucleoside triphosphate hydrolases"/>
    <property type="match status" value="1"/>
</dbReference>
<dbReference type="CDD" id="cd14279">
    <property type="entry name" value="CUE"/>
    <property type="match status" value="1"/>
</dbReference>
<comment type="caution">
    <text evidence="11">The sequence shown here is derived from an EMBL/GenBank/DDBJ whole genome shotgun (WGS) entry which is preliminary data.</text>
</comment>
<dbReference type="PANTHER" id="PTHR23115">
    <property type="entry name" value="TRANSLATION FACTOR"/>
    <property type="match status" value="1"/>
</dbReference>
<evidence type="ECO:0000256" key="6">
    <source>
        <dbReference type="ARBA" id="ARBA00022917"/>
    </source>
</evidence>
<feature type="compositionally biased region" description="Low complexity" evidence="9">
    <location>
        <begin position="60"/>
        <end position="69"/>
    </location>
</feature>
<evidence type="ECO:0000256" key="8">
    <source>
        <dbReference type="ARBA" id="ARBA00049117"/>
    </source>
</evidence>
<evidence type="ECO:0000256" key="9">
    <source>
        <dbReference type="SAM" id="MobiDB-lite"/>
    </source>
</evidence>
<dbReference type="AlphaFoldDB" id="A0AB34IGM1"/>
<feature type="compositionally biased region" description="Low complexity" evidence="9">
    <location>
        <begin position="130"/>
        <end position="161"/>
    </location>
</feature>
<evidence type="ECO:0000259" key="10">
    <source>
        <dbReference type="PROSITE" id="PS51722"/>
    </source>
</evidence>
<dbReference type="Proteomes" id="UP001515480">
    <property type="component" value="Unassembled WGS sequence"/>
</dbReference>
<dbReference type="Gene3D" id="2.40.30.10">
    <property type="entry name" value="Translation factors"/>
    <property type="match status" value="2"/>
</dbReference>
<dbReference type="Gene3D" id="3.40.50.300">
    <property type="entry name" value="P-loop containing nucleotide triphosphate hydrolases"/>
    <property type="match status" value="1"/>
</dbReference>
<evidence type="ECO:0000313" key="11">
    <source>
        <dbReference type="EMBL" id="KAL1498509.1"/>
    </source>
</evidence>
<evidence type="ECO:0000256" key="1">
    <source>
        <dbReference type="ARBA" id="ARBA00004496"/>
    </source>
</evidence>
<dbReference type="PRINTS" id="PR00315">
    <property type="entry name" value="ELONGATNFCT"/>
</dbReference>
<organism evidence="11 12">
    <name type="scientific">Prymnesium parvum</name>
    <name type="common">Toxic golden alga</name>
    <dbReference type="NCBI Taxonomy" id="97485"/>
    <lineage>
        <taxon>Eukaryota</taxon>
        <taxon>Haptista</taxon>
        <taxon>Haptophyta</taxon>
        <taxon>Prymnesiophyceae</taxon>
        <taxon>Prymnesiales</taxon>
        <taxon>Prymnesiaceae</taxon>
        <taxon>Prymnesium</taxon>
    </lineage>
</organism>
<feature type="region of interest" description="Disordered" evidence="9">
    <location>
        <begin position="104"/>
        <end position="161"/>
    </location>
</feature>
<evidence type="ECO:0000256" key="2">
    <source>
        <dbReference type="ARBA" id="ARBA00007249"/>
    </source>
</evidence>
<dbReference type="Pfam" id="PF00009">
    <property type="entry name" value="GTP_EFTU"/>
    <property type="match status" value="1"/>
</dbReference>
<keyword evidence="3" id="KW-0963">Cytoplasm</keyword>
<evidence type="ECO:0000256" key="5">
    <source>
        <dbReference type="ARBA" id="ARBA00022801"/>
    </source>
</evidence>
<comment type="subcellular location">
    <subcellularLocation>
        <location evidence="1">Cytoplasm</location>
    </subcellularLocation>
</comment>
<dbReference type="InterPro" id="IPR009001">
    <property type="entry name" value="Transl_elong_EF1A/Init_IF2_C"/>
</dbReference>
<dbReference type="InterPro" id="IPR050100">
    <property type="entry name" value="TRAFAC_GTPase_members"/>
</dbReference>
<dbReference type="SUPFAM" id="SSF50447">
    <property type="entry name" value="Translation proteins"/>
    <property type="match status" value="1"/>
</dbReference>
<dbReference type="InterPro" id="IPR000795">
    <property type="entry name" value="T_Tr_GTP-bd_dom"/>
</dbReference>
<dbReference type="GO" id="GO:0005525">
    <property type="term" value="F:GTP binding"/>
    <property type="evidence" value="ECO:0007669"/>
    <property type="project" value="UniProtKB-KW"/>
</dbReference>
<keyword evidence="4" id="KW-0547">Nucleotide-binding</keyword>
<keyword evidence="7" id="KW-0342">GTP-binding</keyword>
<feature type="region of interest" description="Disordered" evidence="9">
    <location>
        <begin position="49"/>
        <end position="83"/>
    </location>
</feature>
<comment type="similarity">
    <text evidence="2">Belongs to the TRAFAC class translation factor GTPase superfamily. Classic translation factor GTPase family. EF-Tu/EF-1A subfamily.</text>
</comment>
<dbReference type="EMBL" id="JBGBPQ010000027">
    <property type="protein sequence ID" value="KAL1498509.1"/>
    <property type="molecule type" value="Genomic_DNA"/>
</dbReference>
<dbReference type="InterPro" id="IPR054696">
    <property type="entry name" value="GTP-eEF1A_C"/>
</dbReference>
<feature type="domain" description="Tr-type G" evidence="10">
    <location>
        <begin position="187"/>
        <end position="414"/>
    </location>
</feature>
<dbReference type="InterPro" id="IPR031157">
    <property type="entry name" value="G_TR_CS"/>
</dbReference>
<name>A0AB34IGM1_PRYPA</name>
<dbReference type="SUPFAM" id="SSF50465">
    <property type="entry name" value="EF-Tu/eEF-1alpha/eIF2-gamma C-terminal domain"/>
    <property type="match status" value="1"/>
</dbReference>
<keyword evidence="5" id="KW-0378">Hydrolase</keyword>
<dbReference type="PROSITE" id="PS51722">
    <property type="entry name" value="G_TR_2"/>
    <property type="match status" value="1"/>
</dbReference>
<evidence type="ECO:0000256" key="3">
    <source>
        <dbReference type="ARBA" id="ARBA00022490"/>
    </source>
</evidence>
<dbReference type="FunFam" id="3.40.50.300:FF:000204">
    <property type="entry name" value="Translation elongation factor Tu"/>
    <property type="match status" value="1"/>
</dbReference>
<gene>
    <name evidence="11" type="ORF">AB1Y20_013832</name>
</gene>
<feature type="compositionally biased region" description="Basic and acidic residues" evidence="9">
    <location>
        <begin position="73"/>
        <end position="82"/>
    </location>
</feature>
<evidence type="ECO:0000256" key="4">
    <source>
        <dbReference type="ARBA" id="ARBA00022741"/>
    </source>
</evidence>